<evidence type="ECO:0000256" key="1">
    <source>
        <dbReference type="SAM" id="MobiDB-lite"/>
    </source>
</evidence>
<evidence type="ECO:0000313" key="3">
    <source>
        <dbReference type="Proteomes" id="UP001168167"/>
    </source>
</evidence>
<gene>
    <name evidence="2" type="ORF">NQX30_00180</name>
</gene>
<reference evidence="2" key="2">
    <citation type="journal article" date="2023" name="Microbiome">
        <title>Synthase-selected sorting approach identifies a beta-lactone synthase in a nudibranch symbiotic bacterium.</title>
        <authorList>
            <person name="Dzunkova M."/>
            <person name="La Clair J.J."/>
            <person name="Tyml T."/>
            <person name="Doud D."/>
            <person name="Schulz F."/>
            <person name="Piquer-Esteban S."/>
            <person name="Porcel Sanchis D."/>
            <person name="Osborn A."/>
            <person name="Robinson D."/>
            <person name="Louie K.B."/>
            <person name="Bowen B.P."/>
            <person name="Bowers R.M."/>
            <person name="Lee J."/>
            <person name="Arnau V."/>
            <person name="Diaz-Villanueva W."/>
            <person name="Stepanauskas R."/>
            <person name="Gosliner T."/>
            <person name="Date S.V."/>
            <person name="Northen T.R."/>
            <person name="Cheng J.F."/>
            <person name="Burkart M.D."/>
            <person name="Woyke T."/>
        </authorList>
    </citation>
    <scope>NUCLEOTIDE SEQUENCE</scope>
    <source>
        <strain evidence="2">Df01</strain>
    </source>
</reference>
<reference evidence="2" key="1">
    <citation type="submission" date="2022-08" db="EMBL/GenBank/DDBJ databases">
        <authorList>
            <person name="Dzunkova M."/>
            <person name="La Clair J."/>
            <person name="Tyml T."/>
            <person name="Doud D."/>
            <person name="Schulz F."/>
            <person name="Piquer S."/>
            <person name="Porcel Sanchis D."/>
            <person name="Osborn A."/>
            <person name="Robinson D."/>
            <person name="Louie K.B."/>
            <person name="Bowen B.P."/>
            <person name="Bowers R."/>
            <person name="Lee J."/>
            <person name="Arnau Llombart V."/>
            <person name="Diaz Villanueva W."/>
            <person name="Gosliner T."/>
            <person name="Northen T."/>
            <person name="Cheng J.-F."/>
            <person name="Burkart M.D."/>
            <person name="Woyke T."/>
        </authorList>
    </citation>
    <scope>NUCLEOTIDE SEQUENCE</scope>
    <source>
        <strain evidence="2">Df01</strain>
    </source>
</reference>
<evidence type="ECO:0000313" key="2">
    <source>
        <dbReference type="EMBL" id="MDM5146808.1"/>
    </source>
</evidence>
<dbReference type="PANTHER" id="PTHR37486:SF1">
    <property type="entry name" value="STRINGENT STARVATION PROTEIN B"/>
    <property type="match status" value="1"/>
</dbReference>
<keyword evidence="2" id="KW-0378">Hydrolase</keyword>
<feature type="compositionally biased region" description="Polar residues" evidence="1">
    <location>
        <begin position="102"/>
        <end position="112"/>
    </location>
</feature>
<keyword evidence="3" id="KW-1185">Reference proteome</keyword>
<dbReference type="InterPro" id="IPR007481">
    <property type="entry name" value="SspB"/>
</dbReference>
<dbReference type="SUPFAM" id="SSF101738">
    <property type="entry name" value="SspB-like"/>
    <property type="match status" value="1"/>
</dbReference>
<keyword evidence="2" id="KW-0645">Protease</keyword>
<dbReference type="GO" id="GO:0006508">
    <property type="term" value="P:proteolysis"/>
    <property type="evidence" value="ECO:0007669"/>
    <property type="project" value="UniProtKB-KW"/>
</dbReference>
<accession>A0ABT7QJW0</accession>
<feature type="region of interest" description="Disordered" evidence="1">
    <location>
        <begin position="102"/>
        <end position="126"/>
    </location>
</feature>
<name>A0ABT7QJW0_9GAMM</name>
<dbReference type="PANTHER" id="PTHR37486">
    <property type="entry name" value="STRINGENT STARVATION PROTEIN B"/>
    <property type="match status" value="1"/>
</dbReference>
<comment type="caution">
    <text evidence="2">The sequence shown here is derived from an EMBL/GenBank/DDBJ whole genome shotgun (WGS) entry which is preliminary data.</text>
</comment>
<dbReference type="Pfam" id="PF04386">
    <property type="entry name" value="SspB"/>
    <property type="match status" value="1"/>
</dbReference>
<sequence length="126" mass="13828">MHEDLTIRPYLLRAVYEWCVDTKHTPYLIVENGRDDVSLPKSSVGEKNTVLNIDGEAVRDMVMADDVVSFTARFQGATFHVHVPMGAIVGIFAKETGSGLSFSPVGGQSQKKQSAHEGEKPKLKIV</sequence>
<protein>
    <submittedName>
        <fullName evidence="2">ClpXP protease specificity-enhancing factor SspB</fullName>
    </submittedName>
</protein>
<dbReference type="Proteomes" id="UP001168167">
    <property type="component" value="Unassembled WGS sequence"/>
</dbReference>
<dbReference type="Gene3D" id="2.30.30.220">
    <property type="entry name" value="SspB-like"/>
    <property type="match status" value="1"/>
</dbReference>
<dbReference type="GO" id="GO:0008233">
    <property type="term" value="F:peptidase activity"/>
    <property type="evidence" value="ECO:0007669"/>
    <property type="project" value="UniProtKB-KW"/>
</dbReference>
<feature type="compositionally biased region" description="Basic and acidic residues" evidence="1">
    <location>
        <begin position="114"/>
        <end position="126"/>
    </location>
</feature>
<dbReference type="EMBL" id="JANQAO010000001">
    <property type="protein sequence ID" value="MDM5146808.1"/>
    <property type="molecule type" value="Genomic_DNA"/>
</dbReference>
<dbReference type="InterPro" id="IPR036760">
    <property type="entry name" value="SspB-like_sf"/>
</dbReference>
<organism evidence="2 3">
    <name type="scientific">Candidatus Doriopsillibacter californiensis</name>
    <dbReference type="NCBI Taxonomy" id="2970740"/>
    <lineage>
        <taxon>Bacteria</taxon>
        <taxon>Pseudomonadati</taxon>
        <taxon>Pseudomonadota</taxon>
        <taxon>Gammaproteobacteria</taxon>
        <taxon>Candidatus Tethybacterales</taxon>
        <taxon>Candidatus Persebacteraceae</taxon>
        <taxon>Candidatus Doriopsillibacter</taxon>
    </lineage>
</organism>
<proteinExistence type="predicted"/>